<dbReference type="Gene3D" id="1.25.40.20">
    <property type="entry name" value="Ankyrin repeat-containing domain"/>
    <property type="match status" value="1"/>
</dbReference>
<dbReference type="InterPro" id="IPR036770">
    <property type="entry name" value="Ankyrin_rpt-contain_sf"/>
</dbReference>
<gene>
    <name evidence="5" type="ORF">NEZAVI_LOCUS13234</name>
</gene>
<name>A0A9P0MTY2_NEZVI</name>
<reference evidence="5" key="1">
    <citation type="submission" date="2022-01" db="EMBL/GenBank/DDBJ databases">
        <authorList>
            <person name="King R."/>
        </authorList>
    </citation>
    <scope>NUCLEOTIDE SEQUENCE</scope>
</reference>
<evidence type="ECO:0000259" key="4">
    <source>
        <dbReference type="Pfam" id="PF09372"/>
    </source>
</evidence>
<accession>A0A9P0MTY2</accession>
<dbReference type="Proteomes" id="UP001152798">
    <property type="component" value="Chromosome 6"/>
</dbReference>
<evidence type="ECO:0000256" key="2">
    <source>
        <dbReference type="ARBA" id="ARBA00023043"/>
    </source>
</evidence>
<dbReference type="InterPro" id="IPR002110">
    <property type="entry name" value="Ankyrin_rpt"/>
</dbReference>
<feature type="repeat" description="ANK" evidence="3">
    <location>
        <begin position="4"/>
        <end position="36"/>
    </location>
</feature>
<feature type="domain" description="PRANC" evidence="4">
    <location>
        <begin position="216"/>
        <end position="317"/>
    </location>
</feature>
<sequence length="325" mass="37124">MNDDIKEELRAAVLDGDLEQVKALLAAGADINARLGIYEDTLLHLAHTVDVVQELLFHEPNVNARNNYGWAPLHCAVEFRKGVAVMGEVLRHEVDVNARPNETETVLFVAVFTCYNDLEIVKRLLDCGADINITCLEHSSEDDHYCTPLDMCVVEGDLQCSKLFIKITLLKNFNDDYKKLISLDNYVGYEIHQELAGYLEDCVREILNMRTYKVNDKYSLYHFVKRKKGCIKPLYATVDIDEEEILANYPIYQDVILPRIEQCQERANLFDQIPGLHMCAFSEVTSASSEKRLVILNVDCKYKIAEFLSNNDLSNLVTAFEKNLF</sequence>
<organism evidence="5 6">
    <name type="scientific">Nezara viridula</name>
    <name type="common">Southern green stink bug</name>
    <name type="synonym">Cimex viridulus</name>
    <dbReference type="NCBI Taxonomy" id="85310"/>
    <lineage>
        <taxon>Eukaryota</taxon>
        <taxon>Metazoa</taxon>
        <taxon>Ecdysozoa</taxon>
        <taxon>Arthropoda</taxon>
        <taxon>Hexapoda</taxon>
        <taxon>Insecta</taxon>
        <taxon>Pterygota</taxon>
        <taxon>Neoptera</taxon>
        <taxon>Paraneoptera</taxon>
        <taxon>Hemiptera</taxon>
        <taxon>Heteroptera</taxon>
        <taxon>Panheteroptera</taxon>
        <taxon>Pentatomomorpha</taxon>
        <taxon>Pentatomoidea</taxon>
        <taxon>Pentatomidae</taxon>
        <taxon>Pentatominae</taxon>
        <taxon>Nezara</taxon>
    </lineage>
</organism>
<evidence type="ECO:0000313" key="6">
    <source>
        <dbReference type="Proteomes" id="UP001152798"/>
    </source>
</evidence>
<dbReference type="SMART" id="SM00248">
    <property type="entry name" value="ANK"/>
    <property type="match status" value="5"/>
</dbReference>
<protein>
    <recommendedName>
        <fullName evidence="4">PRANC domain-containing protein</fullName>
    </recommendedName>
</protein>
<dbReference type="PANTHER" id="PTHR24126:SF14">
    <property type="entry name" value="ANK_REP_REGION DOMAIN-CONTAINING PROTEIN"/>
    <property type="match status" value="1"/>
</dbReference>
<dbReference type="Pfam" id="PF09372">
    <property type="entry name" value="PRANC"/>
    <property type="match status" value="1"/>
</dbReference>
<dbReference type="AlphaFoldDB" id="A0A9P0MTY2"/>
<dbReference type="InterPro" id="IPR018272">
    <property type="entry name" value="PRANC_domain"/>
</dbReference>
<dbReference type="OrthoDB" id="6576245at2759"/>
<dbReference type="SUPFAM" id="SSF48403">
    <property type="entry name" value="Ankyrin repeat"/>
    <property type="match status" value="1"/>
</dbReference>
<dbReference type="PROSITE" id="PS50088">
    <property type="entry name" value="ANK_REPEAT"/>
    <property type="match status" value="1"/>
</dbReference>
<dbReference type="EMBL" id="OV725082">
    <property type="protein sequence ID" value="CAH1404919.1"/>
    <property type="molecule type" value="Genomic_DNA"/>
</dbReference>
<keyword evidence="6" id="KW-1185">Reference proteome</keyword>
<dbReference type="PANTHER" id="PTHR24126">
    <property type="entry name" value="ANKYRIN REPEAT, PH AND SEC7 DOMAIN CONTAINING PROTEIN SECG-RELATED"/>
    <property type="match status" value="1"/>
</dbReference>
<keyword evidence="2 3" id="KW-0040">ANK repeat</keyword>
<proteinExistence type="predicted"/>
<evidence type="ECO:0000256" key="1">
    <source>
        <dbReference type="ARBA" id="ARBA00022737"/>
    </source>
</evidence>
<evidence type="ECO:0000313" key="5">
    <source>
        <dbReference type="EMBL" id="CAH1404919.1"/>
    </source>
</evidence>
<evidence type="ECO:0000256" key="3">
    <source>
        <dbReference type="PROSITE-ProRule" id="PRU00023"/>
    </source>
</evidence>
<keyword evidence="1" id="KW-0677">Repeat</keyword>
<dbReference type="Pfam" id="PF12796">
    <property type="entry name" value="Ank_2"/>
    <property type="match status" value="1"/>
</dbReference>